<accession>A0ABN7P7S1</accession>
<evidence type="ECO:0000313" key="4">
    <source>
        <dbReference type="Proteomes" id="UP001153148"/>
    </source>
</evidence>
<reference evidence="3" key="1">
    <citation type="submission" date="2021-03" db="EMBL/GenBank/DDBJ databases">
        <authorList>
            <person name="Tran Van P."/>
        </authorList>
    </citation>
    <scope>NUCLEOTIDE SEQUENCE</scope>
</reference>
<dbReference type="Pfam" id="PF01244">
    <property type="entry name" value="Peptidase_M19"/>
    <property type="match status" value="1"/>
</dbReference>
<name>A0ABN7P7S1_TIMPD</name>
<feature type="region of interest" description="Disordered" evidence="2">
    <location>
        <begin position="1"/>
        <end position="22"/>
    </location>
</feature>
<keyword evidence="1" id="KW-0378">Hydrolase</keyword>
<comment type="catalytic activity">
    <reaction evidence="1">
        <text>an L-aminoacyl-L-amino acid + H2O = 2 an L-alpha-amino acid</text>
        <dbReference type="Rhea" id="RHEA:48940"/>
        <dbReference type="ChEBI" id="CHEBI:15377"/>
        <dbReference type="ChEBI" id="CHEBI:59869"/>
        <dbReference type="ChEBI" id="CHEBI:77460"/>
        <dbReference type="EC" id="3.4.13.19"/>
    </reaction>
</comment>
<comment type="caution">
    <text evidence="3">The sequence shown here is derived from an EMBL/GenBank/DDBJ whole genome shotgun (WGS) entry which is preliminary data.</text>
</comment>
<comment type="cofactor">
    <cofactor evidence="1">
        <name>Zn(2+)</name>
        <dbReference type="ChEBI" id="CHEBI:29105"/>
    </cofactor>
</comment>
<dbReference type="PROSITE" id="PS51365">
    <property type="entry name" value="RENAL_DIPEPTIDASE_2"/>
    <property type="match status" value="1"/>
</dbReference>
<keyword evidence="1" id="KW-0325">Glycoprotein</keyword>
<protein>
    <recommendedName>
        <fullName evidence="1">Dipeptidase</fullName>
        <ecNumber evidence="1">3.4.13.19</ecNumber>
    </recommendedName>
</protein>
<dbReference type="PANTHER" id="PTHR10443:SF12">
    <property type="entry name" value="DIPEPTIDASE"/>
    <property type="match status" value="1"/>
</dbReference>
<keyword evidence="1" id="KW-0224">Dipeptidase</keyword>
<keyword evidence="1" id="KW-0482">Metalloprotease</keyword>
<comment type="subunit">
    <text evidence="1">Homodimer; disulfide-linked.</text>
</comment>
<keyword evidence="4" id="KW-1185">Reference proteome</keyword>
<keyword evidence="1" id="KW-0472">Membrane</keyword>
<dbReference type="EMBL" id="CAJPIN010016811">
    <property type="protein sequence ID" value="CAG2061663.1"/>
    <property type="molecule type" value="Genomic_DNA"/>
</dbReference>
<dbReference type="InterPro" id="IPR008257">
    <property type="entry name" value="Pept_M19"/>
</dbReference>
<dbReference type="Proteomes" id="UP001153148">
    <property type="component" value="Unassembled WGS sequence"/>
</dbReference>
<keyword evidence="1" id="KW-0862">Zinc</keyword>
<dbReference type="EC" id="3.4.13.19" evidence="1"/>
<keyword evidence="1" id="KW-0449">Lipoprotein</keyword>
<keyword evidence="1" id="KW-0479">Metal-binding</keyword>
<comment type="similarity">
    <text evidence="1">Belongs to the metallo-dependent hydrolases superfamily. Peptidase M19 family.</text>
</comment>
<evidence type="ECO:0000256" key="1">
    <source>
        <dbReference type="RuleBase" id="RU341113"/>
    </source>
</evidence>
<evidence type="ECO:0000313" key="3">
    <source>
        <dbReference type="EMBL" id="CAG2061663.1"/>
    </source>
</evidence>
<keyword evidence="1" id="KW-0645">Protease</keyword>
<comment type="subcellular location">
    <subcellularLocation>
        <location evidence="1">Membrane</location>
        <topology evidence="1">Lipid-anchor</topology>
        <topology evidence="1">GPI-anchor</topology>
    </subcellularLocation>
</comment>
<organism evidence="3 4">
    <name type="scientific">Timema podura</name>
    <name type="common">Walking stick</name>
    <dbReference type="NCBI Taxonomy" id="61482"/>
    <lineage>
        <taxon>Eukaryota</taxon>
        <taxon>Metazoa</taxon>
        <taxon>Ecdysozoa</taxon>
        <taxon>Arthropoda</taxon>
        <taxon>Hexapoda</taxon>
        <taxon>Insecta</taxon>
        <taxon>Pterygota</taxon>
        <taxon>Neoptera</taxon>
        <taxon>Polyneoptera</taxon>
        <taxon>Phasmatodea</taxon>
        <taxon>Timematodea</taxon>
        <taxon>Timematoidea</taxon>
        <taxon>Timematidae</taxon>
        <taxon>Timema</taxon>
    </lineage>
</organism>
<evidence type="ECO:0000256" key="2">
    <source>
        <dbReference type="SAM" id="MobiDB-lite"/>
    </source>
</evidence>
<keyword evidence="1" id="KW-0336">GPI-anchor</keyword>
<dbReference type="SUPFAM" id="SSF51556">
    <property type="entry name" value="Metallo-dependent hydrolases"/>
    <property type="match status" value="1"/>
</dbReference>
<dbReference type="Gene3D" id="3.20.20.140">
    <property type="entry name" value="Metal-dependent hydrolases"/>
    <property type="match status" value="1"/>
</dbReference>
<gene>
    <name evidence="3" type="ORF">TPAB3V08_LOCUS8617</name>
</gene>
<dbReference type="PANTHER" id="PTHR10443">
    <property type="entry name" value="MICROSOMAL DIPEPTIDASE"/>
    <property type="match status" value="1"/>
</dbReference>
<sequence length="76" mass="7957">MPGIELGTPSSVGRHATDSDKTQNNGVVMVNFYSGFVSCSEANATLDIVVDHINHIRNVAGVNHVGIGADYDGVSK</sequence>
<dbReference type="InterPro" id="IPR032466">
    <property type="entry name" value="Metal_Hydrolase"/>
</dbReference>
<keyword evidence="1" id="KW-1015">Disulfide bond</keyword>
<proteinExistence type="inferred from homology"/>